<feature type="transmembrane region" description="Helical" evidence="5">
    <location>
        <begin position="349"/>
        <end position="368"/>
    </location>
</feature>
<feature type="transmembrane region" description="Helical" evidence="5">
    <location>
        <begin position="411"/>
        <end position="430"/>
    </location>
</feature>
<keyword evidence="2 5" id="KW-0812">Transmembrane</keyword>
<name>A0A2I1C471_ASPN1</name>
<evidence type="ECO:0000313" key="7">
    <source>
        <dbReference type="EMBL" id="PKX92403.1"/>
    </source>
</evidence>
<proteinExistence type="predicted"/>
<dbReference type="InterPro" id="IPR011701">
    <property type="entry name" value="MFS"/>
</dbReference>
<evidence type="ECO:0000313" key="8">
    <source>
        <dbReference type="Proteomes" id="UP000234474"/>
    </source>
</evidence>
<keyword evidence="3 5" id="KW-1133">Transmembrane helix</keyword>
<feature type="transmembrane region" description="Helical" evidence="5">
    <location>
        <begin position="107"/>
        <end position="127"/>
    </location>
</feature>
<keyword evidence="8" id="KW-1185">Reference proteome</keyword>
<evidence type="ECO:0000259" key="6">
    <source>
        <dbReference type="PROSITE" id="PS50850"/>
    </source>
</evidence>
<dbReference type="PANTHER" id="PTHR42718">
    <property type="entry name" value="MAJOR FACILITATOR SUPERFAMILY MULTIDRUG TRANSPORTER MFSC"/>
    <property type="match status" value="1"/>
</dbReference>
<dbReference type="RefSeq" id="XP_024680998.1">
    <property type="nucleotide sequence ID" value="XM_024830792.1"/>
</dbReference>
<comment type="subcellular location">
    <subcellularLocation>
        <location evidence="1">Membrane</location>
        <topology evidence="1">Multi-pass membrane protein</topology>
    </subcellularLocation>
</comment>
<feature type="transmembrane region" description="Helical" evidence="5">
    <location>
        <begin position="450"/>
        <end position="469"/>
    </location>
</feature>
<feature type="transmembrane region" description="Helical" evidence="5">
    <location>
        <begin position="244"/>
        <end position="266"/>
    </location>
</feature>
<evidence type="ECO:0000256" key="5">
    <source>
        <dbReference type="SAM" id="Phobius"/>
    </source>
</evidence>
<dbReference type="OMA" id="CFSIVMS"/>
<reference evidence="8" key="1">
    <citation type="journal article" date="2018" name="Proc. Natl. Acad. Sci. U.S.A.">
        <title>Linking secondary metabolites to gene clusters through genome sequencing of six diverse Aspergillus species.</title>
        <authorList>
            <person name="Kaerboelling I."/>
            <person name="Vesth T.C."/>
            <person name="Frisvad J.C."/>
            <person name="Nybo J.L."/>
            <person name="Theobald S."/>
            <person name="Kuo A."/>
            <person name="Bowyer P."/>
            <person name="Matsuda Y."/>
            <person name="Mondo S."/>
            <person name="Lyhne E.K."/>
            <person name="Kogle M.E."/>
            <person name="Clum A."/>
            <person name="Lipzen A."/>
            <person name="Salamov A."/>
            <person name="Ngan C.Y."/>
            <person name="Daum C."/>
            <person name="Chiniquy J."/>
            <person name="Barry K."/>
            <person name="LaButti K."/>
            <person name="Haridas S."/>
            <person name="Simmons B.A."/>
            <person name="Magnuson J.K."/>
            <person name="Mortensen U.H."/>
            <person name="Larsen T.O."/>
            <person name="Grigoriev I.V."/>
            <person name="Baker S.E."/>
            <person name="Andersen M.R."/>
        </authorList>
    </citation>
    <scope>NUCLEOTIDE SEQUENCE [LARGE SCALE GENOMIC DNA]</scope>
    <source>
        <strain evidence="8">IBT 16806</strain>
    </source>
</reference>
<sequence>MEDKSVSKDPAEMATHDIEEDSEARIERLGRERPPCFSSLWSELTFCFSIVMSQILAEYYISGSNILLPTLISALDIPLASSIWPSTALSLAVTSTLLIFGRLADMYGGFACYLFGAAWLTISSILAGFSQTWLMLVICRALQGLALAAFLPSGMMILGSVYRPGPRKNLVFSVYGACAALGFFVGIFFSGLCGRFLSWRWYFFIGGFLPLWDGLARAGVLVPGLVLLVFAIAGSAHAPRQWATVYIDVCLALGVVLLVVFVYVEGWVVGDPLVTADVFAVKYMKPLLFSLVCLYGSLGIFLLYGALYMQSIMNASPLQIVAWTVPMAFGGLLISTVGGFILHRIPGTILMLISCLGYIGSGLFFALLPENGGYWAFVFPAMICGTIGIDISFNVTNIFITSNMPLEKQGLAGALINCTLHLGIALHLGFADIVQVNTDDQGLRKSYQAAFWFQVALSGLGLVVNALFVRISRAKSDLTVDERRALESNL</sequence>
<evidence type="ECO:0000256" key="1">
    <source>
        <dbReference type="ARBA" id="ARBA00004141"/>
    </source>
</evidence>
<dbReference type="GeneID" id="36538126"/>
<dbReference type="InterPro" id="IPR036259">
    <property type="entry name" value="MFS_trans_sf"/>
</dbReference>
<dbReference type="Proteomes" id="UP000234474">
    <property type="component" value="Unassembled WGS sequence"/>
</dbReference>
<feature type="transmembrane region" description="Helical" evidence="5">
    <location>
        <begin position="133"/>
        <end position="158"/>
    </location>
</feature>
<dbReference type="Gene3D" id="1.20.1250.20">
    <property type="entry name" value="MFS general substrate transporter like domains"/>
    <property type="match status" value="2"/>
</dbReference>
<evidence type="ECO:0000256" key="4">
    <source>
        <dbReference type="ARBA" id="ARBA00023136"/>
    </source>
</evidence>
<gene>
    <name evidence="7" type="ORF">P174DRAFT_488021</name>
</gene>
<dbReference type="VEuPathDB" id="FungiDB:P174DRAFT_488021"/>
<feature type="transmembrane region" description="Helical" evidence="5">
    <location>
        <begin position="287"/>
        <end position="308"/>
    </location>
</feature>
<dbReference type="Pfam" id="PF07690">
    <property type="entry name" value="MFS_1"/>
    <property type="match status" value="1"/>
</dbReference>
<feature type="transmembrane region" description="Helical" evidence="5">
    <location>
        <begin position="374"/>
        <end position="399"/>
    </location>
</feature>
<evidence type="ECO:0000256" key="3">
    <source>
        <dbReference type="ARBA" id="ARBA00022989"/>
    </source>
</evidence>
<dbReference type="PROSITE" id="PS50850">
    <property type="entry name" value="MFS"/>
    <property type="match status" value="1"/>
</dbReference>
<evidence type="ECO:0000256" key="2">
    <source>
        <dbReference type="ARBA" id="ARBA00022692"/>
    </source>
</evidence>
<organism evidence="7 8">
    <name type="scientific">Aspergillus novofumigatus (strain IBT 16806)</name>
    <dbReference type="NCBI Taxonomy" id="1392255"/>
    <lineage>
        <taxon>Eukaryota</taxon>
        <taxon>Fungi</taxon>
        <taxon>Dikarya</taxon>
        <taxon>Ascomycota</taxon>
        <taxon>Pezizomycotina</taxon>
        <taxon>Eurotiomycetes</taxon>
        <taxon>Eurotiomycetidae</taxon>
        <taxon>Eurotiales</taxon>
        <taxon>Aspergillaceae</taxon>
        <taxon>Aspergillus</taxon>
        <taxon>Aspergillus subgen. Fumigati</taxon>
    </lineage>
</organism>
<dbReference type="SUPFAM" id="SSF103473">
    <property type="entry name" value="MFS general substrate transporter"/>
    <property type="match status" value="1"/>
</dbReference>
<feature type="transmembrane region" description="Helical" evidence="5">
    <location>
        <begin position="170"/>
        <end position="190"/>
    </location>
</feature>
<dbReference type="EMBL" id="MSZS01000005">
    <property type="protein sequence ID" value="PKX92403.1"/>
    <property type="molecule type" value="Genomic_DNA"/>
</dbReference>
<feature type="transmembrane region" description="Helical" evidence="5">
    <location>
        <begin position="320"/>
        <end position="342"/>
    </location>
</feature>
<dbReference type="GO" id="GO:0022857">
    <property type="term" value="F:transmembrane transporter activity"/>
    <property type="evidence" value="ECO:0007669"/>
    <property type="project" value="InterPro"/>
</dbReference>
<feature type="domain" description="Major facilitator superfamily (MFS) profile" evidence="6">
    <location>
        <begin position="46"/>
        <end position="473"/>
    </location>
</feature>
<accession>A0A2I1C471</accession>
<feature type="transmembrane region" description="Helical" evidence="5">
    <location>
        <begin position="219"/>
        <end position="238"/>
    </location>
</feature>
<dbReference type="FunFam" id="1.20.1250.20:FF:000447">
    <property type="entry name" value="MFS multidrug transporter, putative"/>
    <property type="match status" value="1"/>
</dbReference>
<keyword evidence="4 5" id="KW-0472">Membrane</keyword>
<protein>
    <submittedName>
        <fullName evidence="7">Putative MFS multidrug transporter</fullName>
    </submittedName>
</protein>
<comment type="caution">
    <text evidence="7">The sequence shown here is derived from an EMBL/GenBank/DDBJ whole genome shotgun (WGS) entry which is preliminary data.</text>
</comment>
<dbReference type="InterPro" id="IPR020846">
    <property type="entry name" value="MFS_dom"/>
</dbReference>
<dbReference type="PANTHER" id="PTHR42718:SF36">
    <property type="entry name" value="MULTIDRUG TRANSPORTER, PUTATIVE (AFU_ORTHOLOGUE AFUA_4G13820)-RELATED"/>
    <property type="match status" value="1"/>
</dbReference>
<dbReference type="AlphaFoldDB" id="A0A2I1C471"/>
<dbReference type="GO" id="GO:0016020">
    <property type="term" value="C:membrane"/>
    <property type="evidence" value="ECO:0007669"/>
    <property type="project" value="UniProtKB-SubCell"/>
</dbReference>
<dbReference type="OrthoDB" id="5086884at2759"/>